<sequence>MPNTDPANSADIYADIRPYDDAEVAAVLQRLLHSPDLFRALLRFRFPAKPGWYYRLFSPLLRWYLQRQARTIKTVDDFQRWLAPLIALLLERSSQQIDVRGLEHLTPGTPYLFISNHRDIAMDPTLINYSLHHAGWPTSRIAIGDNLLSHPDVADIMRLNKSFVVKRSFANNREKLRELQKLSGYIRQSLDEGVSIWIAQREGRAKDGLDATDTAVLKMLALNGRERGEDFTRTLQQMRPVPVCIQYEWDPCDVLKANELVTLANNGRYDKAPGEDTRSILLGMTGQKGRIIVDFGRPLAGDELNSADQMAQAIDRQLEQMREILPVQRTALALLQRDFSGYEQFSGAEWHSEVANQLEQRLQPLAAPVRQRLLQTYAMPLLAAGTLSSAGSAVH</sequence>
<dbReference type="PANTHER" id="PTHR30068">
    <property type="entry name" value="URONATE ISOMERASE"/>
    <property type="match status" value="1"/>
</dbReference>
<dbReference type="KEGG" id="vcw:GJQ55_04865"/>
<name>A0A9X7YNP5_9GAMM</name>
<dbReference type="EMBL" id="CP046056">
    <property type="protein sequence ID" value="QQD23851.1"/>
    <property type="molecule type" value="Genomic_DNA"/>
</dbReference>
<feature type="domain" description="Phospholipid/glycerol acyltransferase" evidence="1">
    <location>
        <begin position="97"/>
        <end position="199"/>
    </location>
</feature>
<dbReference type="GO" id="GO:0042840">
    <property type="term" value="P:D-glucuronate catabolic process"/>
    <property type="evidence" value="ECO:0007669"/>
    <property type="project" value="TreeGrafter"/>
</dbReference>
<reference evidence="2 3" key="1">
    <citation type="submission" date="2019-11" db="EMBL/GenBank/DDBJ databases">
        <title>Venatorbacter sp. nov. a predator of Campylobacter and other Gram-negative bacteria.</title>
        <authorList>
            <person name="Saeedi A."/>
            <person name="Cummings N.J."/>
            <person name="Connerton I.F."/>
            <person name="Connerton P.L."/>
        </authorList>
    </citation>
    <scope>NUCLEOTIDE SEQUENCE [LARGE SCALE GENOMIC DNA]</scope>
    <source>
        <strain evidence="2">XL5</strain>
    </source>
</reference>
<evidence type="ECO:0000313" key="3">
    <source>
        <dbReference type="Proteomes" id="UP000596074"/>
    </source>
</evidence>
<dbReference type="InterPro" id="IPR002123">
    <property type="entry name" value="Plipid/glycerol_acylTrfase"/>
</dbReference>
<dbReference type="RefSeq" id="WP_228346393.1">
    <property type="nucleotide sequence ID" value="NZ_CP046056.1"/>
</dbReference>
<dbReference type="SUPFAM" id="SSF69593">
    <property type="entry name" value="Glycerol-3-phosphate (1)-acyltransferase"/>
    <property type="match status" value="1"/>
</dbReference>
<protein>
    <recommendedName>
        <fullName evidence="1">Phospholipid/glycerol acyltransferase domain-containing protein</fullName>
    </recommendedName>
</protein>
<dbReference type="GO" id="GO:0019698">
    <property type="term" value="P:D-galacturonate catabolic process"/>
    <property type="evidence" value="ECO:0007669"/>
    <property type="project" value="TreeGrafter"/>
</dbReference>
<gene>
    <name evidence="2" type="ORF">GJQ55_04865</name>
</gene>
<dbReference type="GO" id="GO:0016746">
    <property type="term" value="F:acyltransferase activity"/>
    <property type="evidence" value="ECO:0007669"/>
    <property type="project" value="InterPro"/>
</dbReference>
<accession>A0A9X7YNP5</accession>
<proteinExistence type="predicted"/>
<evidence type="ECO:0000259" key="1">
    <source>
        <dbReference type="Pfam" id="PF01553"/>
    </source>
</evidence>
<dbReference type="Proteomes" id="UP000596074">
    <property type="component" value="Chromosome"/>
</dbReference>
<dbReference type="PANTHER" id="PTHR30068:SF3">
    <property type="entry name" value="PHOSPHOLIPID_GLYCEROL ACYLTRANSFERASE DOMAIN-CONTAINING PROTEIN"/>
    <property type="match status" value="1"/>
</dbReference>
<dbReference type="Pfam" id="PF01553">
    <property type="entry name" value="Acyltransferase"/>
    <property type="match status" value="1"/>
</dbReference>
<organism evidence="2 3">
    <name type="scientific">Venatoribacter cucullus</name>
    <dbReference type="NCBI Taxonomy" id="2661630"/>
    <lineage>
        <taxon>Bacteria</taxon>
        <taxon>Pseudomonadati</taxon>
        <taxon>Pseudomonadota</taxon>
        <taxon>Gammaproteobacteria</taxon>
        <taxon>Oceanospirillales</taxon>
        <taxon>Oceanospirillaceae</taxon>
        <taxon>Venatoribacter</taxon>
    </lineage>
</organism>
<dbReference type="AlphaFoldDB" id="A0A9X7YNP5"/>
<evidence type="ECO:0000313" key="2">
    <source>
        <dbReference type="EMBL" id="QQD23851.1"/>
    </source>
</evidence>
<keyword evidence="3" id="KW-1185">Reference proteome</keyword>